<dbReference type="SUPFAM" id="SSF81296">
    <property type="entry name" value="E set domains"/>
    <property type="match status" value="1"/>
</dbReference>
<evidence type="ECO:0000256" key="2">
    <source>
        <dbReference type="ARBA" id="ARBA00022443"/>
    </source>
</evidence>
<proteinExistence type="inferred from homology"/>
<comment type="caution">
    <text evidence="7">The sequence shown here is derived from an EMBL/GenBank/DDBJ whole genome shotgun (WGS) entry which is preliminary data.</text>
</comment>
<dbReference type="InterPro" id="IPR032640">
    <property type="entry name" value="AMPK1_CBM"/>
</dbReference>
<evidence type="ECO:0000256" key="3">
    <source>
        <dbReference type="PROSITE-ProRule" id="PRU00192"/>
    </source>
</evidence>
<feature type="domain" description="SH3" evidence="5">
    <location>
        <begin position="92"/>
        <end position="157"/>
    </location>
</feature>
<keyword evidence="8" id="KW-1185">Reference proteome</keyword>
<accession>A0AAD5UC19</accession>
<reference evidence="7" key="1">
    <citation type="submission" date="2020-05" db="EMBL/GenBank/DDBJ databases">
        <title>Phylogenomic resolution of chytrid fungi.</title>
        <authorList>
            <person name="Stajich J.E."/>
            <person name="Amses K."/>
            <person name="Simmons R."/>
            <person name="Seto K."/>
            <person name="Myers J."/>
            <person name="Bonds A."/>
            <person name="Quandt C.A."/>
            <person name="Barry K."/>
            <person name="Liu P."/>
            <person name="Grigoriev I."/>
            <person name="Longcore J.E."/>
            <person name="James T.Y."/>
        </authorList>
    </citation>
    <scope>NUCLEOTIDE SEQUENCE</scope>
    <source>
        <strain evidence="7">PLAUS21</strain>
    </source>
</reference>
<dbReference type="EMBL" id="JADGKB010000101">
    <property type="protein sequence ID" value="KAJ3253764.1"/>
    <property type="molecule type" value="Genomic_DNA"/>
</dbReference>
<evidence type="ECO:0000313" key="7">
    <source>
        <dbReference type="EMBL" id="KAJ3253764.1"/>
    </source>
</evidence>
<dbReference type="InterPro" id="IPR036028">
    <property type="entry name" value="SH3-like_dom_sf"/>
</dbReference>
<evidence type="ECO:0000313" key="6">
    <source>
        <dbReference type="EMBL" id="KAJ3251284.1"/>
    </source>
</evidence>
<dbReference type="AlphaFoldDB" id="A0AAD5UC19"/>
<dbReference type="InterPro" id="IPR014756">
    <property type="entry name" value="Ig_E-set"/>
</dbReference>
<dbReference type="Gene3D" id="2.30.30.40">
    <property type="entry name" value="SH3 Domains"/>
    <property type="match status" value="1"/>
</dbReference>
<evidence type="ECO:0000259" key="5">
    <source>
        <dbReference type="PROSITE" id="PS50002"/>
    </source>
</evidence>
<dbReference type="SUPFAM" id="SSF50044">
    <property type="entry name" value="SH3-domain"/>
    <property type="match status" value="1"/>
</dbReference>
<dbReference type="SMART" id="SM00326">
    <property type="entry name" value="SH3"/>
    <property type="match status" value="1"/>
</dbReference>
<dbReference type="CDD" id="cd00174">
    <property type="entry name" value="SH3"/>
    <property type="match status" value="1"/>
</dbReference>
<dbReference type="InterPro" id="IPR001452">
    <property type="entry name" value="SH3_domain"/>
</dbReference>
<dbReference type="EMBL" id="JADGKB010000190">
    <property type="protein sequence ID" value="KAJ3251284.1"/>
    <property type="molecule type" value="Genomic_DNA"/>
</dbReference>
<dbReference type="CDD" id="cd02859">
    <property type="entry name" value="E_set_AMPKbeta_like_N"/>
    <property type="match status" value="1"/>
</dbReference>
<dbReference type="PANTHER" id="PTHR10343:SF84">
    <property type="entry name" value="5'-AMP-ACTIVATED PROTEIN KINASE SUBUNIT BETA-1"/>
    <property type="match status" value="1"/>
</dbReference>
<evidence type="ECO:0000256" key="4">
    <source>
        <dbReference type="SAM" id="MobiDB-lite"/>
    </source>
</evidence>
<dbReference type="InterPro" id="IPR013783">
    <property type="entry name" value="Ig-like_fold"/>
</dbReference>
<dbReference type="Proteomes" id="UP001210925">
    <property type="component" value="Unassembled WGS sequence"/>
</dbReference>
<dbReference type="GO" id="GO:0031588">
    <property type="term" value="C:nucleotide-activated protein kinase complex"/>
    <property type="evidence" value="ECO:0007669"/>
    <property type="project" value="TreeGrafter"/>
</dbReference>
<dbReference type="GO" id="GO:0005737">
    <property type="term" value="C:cytoplasm"/>
    <property type="evidence" value="ECO:0007669"/>
    <property type="project" value="TreeGrafter"/>
</dbReference>
<protein>
    <recommendedName>
        <fullName evidence="5">SH3 domain-containing protein</fullName>
    </recommendedName>
</protein>
<evidence type="ECO:0000313" key="8">
    <source>
        <dbReference type="Proteomes" id="UP001210925"/>
    </source>
</evidence>
<dbReference type="Pfam" id="PF16561">
    <property type="entry name" value="AMPK1_CBM"/>
    <property type="match status" value="1"/>
</dbReference>
<name>A0AAD5UC19_9FUNG</name>
<sequence length="454" mass="52422">MEPTEISEDRSPFNFNESPLSQTEAIEPFETFDFENMEKTEFSQSSTDEFMLYATEIQYKIFSLETKLVPQTPHFFEQQGIPYDDTLDEVGDEPGVYVAVVDYNPPRLTSSHVLLQVEMGQVVKVTRILSEGWAFGENQTTNEIGQIPLSVLVRLSNELIVELASDTPPEPVNPYEEEVVISMSDLKAASSHETHCMETLLEENPAIYFTWRYGGGKVYVWGSFNNWEYPIQLFFDGPTGIFVAFADCVFLKNGDQCDFKFVVDDEWKVDPSLPLIYNEDGTRLNTIKVCSHFAQGQVFCEQLQLVRYKLPTRIVKHQLEPQHLCWKDALIAFNDARIRDAIEERSSCIYTHKDITETTTLTINPVLKLHRFDSGISLLETFEVKKPAKFFGPFEPVDLEFKEIELQCDYIQRCQILKPIEEWNVDYDEEVKLELTIPQSNPFLFDLYVMLSLF</sequence>
<dbReference type="Gene3D" id="2.60.40.10">
    <property type="entry name" value="Immunoglobulins"/>
    <property type="match status" value="1"/>
</dbReference>
<evidence type="ECO:0000256" key="1">
    <source>
        <dbReference type="ARBA" id="ARBA00010926"/>
    </source>
</evidence>
<feature type="region of interest" description="Disordered" evidence="4">
    <location>
        <begin position="1"/>
        <end position="20"/>
    </location>
</feature>
<dbReference type="InterPro" id="IPR050827">
    <property type="entry name" value="CRP1_MDG1_kinase"/>
</dbReference>
<dbReference type="PROSITE" id="PS50002">
    <property type="entry name" value="SH3"/>
    <property type="match status" value="1"/>
</dbReference>
<dbReference type="GO" id="GO:0019901">
    <property type="term" value="F:protein kinase binding"/>
    <property type="evidence" value="ECO:0007669"/>
    <property type="project" value="TreeGrafter"/>
</dbReference>
<comment type="similarity">
    <text evidence="1">Belongs to the 5'-AMP-activated protein kinase beta subunit family.</text>
</comment>
<gene>
    <name evidence="7" type="ORF">HK103_000356</name>
    <name evidence="6" type="ORF">HK103_002554</name>
</gene>
<dbReference type="PANTHER" id="PTHR10343">
    <property type="entry name" value="5'-AMP-ACTIVATED PROTEIN KINASE , BETA SUBUNIT"/>
    <property type="match status" value="1"/>
</dbReference>
<organism evidence="7 8">
    <name type="scientific">Boothiomyces macroporosus</name>
    <dbReference type="NCBI Taxonomy" id="261099"/>
    <lineage>
        <taxon>Eukaryota</taxon>
        <taxon>Fungi</taxon>
        <taxon>Fungi incertae sedis</taxon>
        <taxon>Chytridiomycota</taxon>
        <taxon>Chytridiomycota incertae sedis</taxon>
        <taxon>Chytridiomycetes</taxon>
        <taxon>Rhizophydiales</taxon>
        <taxon>Terramycetaceae</taxon>
        <taxon>Boothiomyces</taxon>
    </lineage>
</organism>
<keyword evidence="2 3" id="KW-0728">SH3 domain</keyword>
<dbReference type="GO" id="GO:0007165">
    <property type="term" value="P:signal transduction"/>
    <property type="evidence" value="ECO:0007669"/>
    <property type="project" value="TreeGrafter"/>
</dbReference>
<dbReference type="GO" id="GO:0005634">
    <property type="term" value="C:nucleus"/>
    <property type="evidence" value="ECO:0007669"/>
    <property type="project" value="TreeGrafter"/>
</dbReference>